<gene>
    <name evidence="1" type="ORF">cand_021090</name>
</gene>
<keyword evidence="2" id="KW-1185">Reference proteome</keyword>
<reference evidence="1 2" key="1">
    <citation type="submission" date="2016-10" db="EMBL/GenBank/DDBJ databases">
        <title>Reductive evolution of mitochondrial metabolism and differential evolution of invasion-related proteins in Cryptosporidium.</title>
        <authorList>
            <person name="Liu S."/>
            <person name="Roellig D.M."/>
            <person name="Guo Y."/>
            <person name="Li N."/>
            <person name="Frace M.A."/>
            <person name="Tang K."/>
            <person name="Zhang L."/>
            <person name="Feng Y."/>
            <person name="Xiao L."/>
        </authorList>
    </citation>
    <scope>NUCLEOTIDE SEQUENCE [LARGE SCALE GENOMIC DNA]</scope>
    <source>
        <strain evidence="1">30847</strain>
    </source>
</reference>
<dbReference type="GO" id="GO:0004864">
    <property type="term" value="F:protein phosphatase inhibitor activity"/>
    <property type="evidence" value="ECO:0007669"/>
    <property type="project" value="InterPro"/>
</dbReference>
<dbReference type="AlphaFoldDB" id="A0A1J4MSS8"/>
<dbReference type="EMBL" id="LRBS01000045">
    <property type="protein sequence ID" value="OII77127.1"/>
    <property type="molecule type" value="Genomic_DNA"/>
</dbReference>
<dbReference type="PANTHER" id="PTHR12398">
    <property type="entry name" value="PROTEIN PHOSPHATASE INHIBITOR"/>
    <property type="match status" value="1"/>
</dbReference>
<dbReference type="Gene3D" id="6.10.250.1050">
    <property type="match status" value="1"/>
</dbReference>
<evidence type="ECO:0000313" key="2">
    <source>
        <dbReference type="Proteomes" id="UP000186804"/>
    </source>
</evidence>
<protein>
    <submittedName>
        <fullName evidence="1">Protein phosphatase inhibitor 2</fullName>
    </submittedName>
</protein>
<dbReference type="PANTHER" id="PTHR12398:SF20">
    <property type="entry name" value="PROTEIN PHOSPHATASE 1 REGULATORY INHIBITOR SUBUNIT 2"/>
    <property type="match status" value="1"/>
</dbReference>
<comment type="caution">
    <text evidence="1">The sequence shown here is derived from an EMBL/GenBank/DDBJ whole genome shotgun (WGS) entry which is preliminary data.</text>
</comment>
<evidence type="ECO:0000313" key="1">
    <source>
        <dbReference type="EMBL" id="OII77127.1"/>
    </source>
</evidence>
<dbReference type="GeneID" id="92366293"/>
<organism evidence="1 2">
    <name type="scientific">Cryptosporidium andersoni</name>
    <dbReference type="NCBI Taxonomy" id="117008"/>
    <lineage>
        <taxon>Eukaryota</taxon>
        <taxon>Sar</taxon>
        <taxon>Alveolata</taxon>
        <taxon>Apicomplexa</taxon>
        <taxon>Conoidasida</taxon>
        <taxon>Coccidia</taxon>
        <taxon>Eucoccidiorida</taxon>
        <taxon>Eimeriorina</taxon>
        <taxon>Cryptosporidiidae</taxon>
        <taxon>Cryptosporidium</taxon>
    </lineage>
</organism>
<accession>A0A1J4MSS8</accession>
<name>A0A1J4MSS8_9CRYT</name>
<dbReference type="Pfam" id="PF04979">
    <property type="entry name" value="IPP-2"/>
    <property type="match status" value="1"/>
</dbReference>
<dbReference type="OrthoDB" id="551302at2759"/>
<proteinExistence type="predicted"/>
<dbReference type="InterPro" id="IPR007062">
    <property type="entry name" value="PPI-2"/>
</dbReference>
<dbReference type="Proteomes" id="UP000186804">
    <property type="component" value="Unassembled WGS sequence"/>
</dbReference>
<dbReference type="VEuPathDB" id="CryptoDB:cand_021090"/>
<dbReference type="RefSeq" id="XP_067068973.1">
    <property type="nucleotide sequence ID" value="XM_067212339.1"/>
</dbReference>
<sequence length="139" mass="16268">MQRELKIKKKDCDEVDKSPPRGVWWDEETIALHNQERGTRIVINEPDTPYNGSLSILSISEDESDNSIRDVRHVNPQDLCSRLNEYVEQMKNDEYNIQSPRETKNHDFEQKRKSHYNEFLMAKLIGRDISDDSSDGNTT</sequence>
<dbReference type="GO" id="GO:0009966">
    <property type="term" value="P:regulation of signal transduction"/>
    <property type="evidence" value="ECO:0007669"/>
    <property type="project" value="InterPro"/>
</dbReference>